<protein>
    <submittedName>
        <fullName evidence="2">Metallophosphoesterase family protein</fullName>
        <ecNumber evidence="2">3.1.-.-</ecNumber>
    </submittedName>
</protein>
<feature type="domain" description="Serine/threonine specific protein phosphatases" evidence="1">
    <location>
        <begin position="67"/>
        <end position="72"/>
    </location>
</feature>
<dbReference type="GO" id="GO:0016787">
    <property type="term" value="F:hydrolase activity"/>
    <property type="evidence" value="ECO:0007669"/>
    <property type="project" value="UniProtKB-KW"/>
</dbReference>
<dbReference type="Pfam" id="PF00149">
    <property type="entry name" value="Metallophos"/>
    <property type="match status" value="1"/>
</dbReference>
<dbReference type="InterPro" id="IPR050126">
    <property type="entry name" value="Ap4A_hydrolase"/>
</dbReference>
<dbReference type="PROSITE" id="PS00125">
    <property type="entry name" value="SER_THR_PHOSPHATASE"/>
    <property type="match status" value="1"/>
</dbReference>
<comment type="caution">
    <text evidence="2">The sequence shown here is derived from an EMBL/GenBank/DDBJ whole genome shotgun (WGS) entry which is preliminary data.</text>
</comment>
<dbReference type="EMBL" id="JARVLH010000003">
    <property type="protein sequence ID" value="MEX5285146.1"/>
    <property type="molecule type" value="Genomic_DNA"/>
</dbReference>
<dbReference type="PANTHER" id="PTHR42850:SF4">
    <property type="entry name" value="ZINC-DEPENDENT ENDOPOLYPHOSPHATASE"/>
    <property type="match status" value="1"/>
</dbReference>
<dbReference type="Proteomes" id="UP001559623">
    <property type="component" value="Unassembled WGS sequence"/>
</dbReference>
<keyword evidence="2" id="KW-0378">Hydrolase</keyword>
<dbReference type="CDD" id="cd00144">
    <property type="entry name" value="MPP_PPP_family"/>
    <property type="match status" value="1"/>
</dbReference>
<keyword evidence="3" id="KW-1185">Reference proteome</keyword>
<dbReference type="InterPro" id="IPR029052">
    <property type="entry name" value="Metallo-depent_PP-like"/>
</dbReference>
<dbReference type="EC" id="3.1.-.-" evidence="2"/>
<evidence type="ECO:0000313" key="3">
    <source>
        <dbReference type="Proteomes" id="UP001559623"/>
    </source>
</evidence>
<dbReference type="SUPFAM" id="SSF56300">
    <property type="entry name" value="Metallo-dependent phosphatases"/>
    <property type="match status" value="1"/>
</dbReference>
<dbReference type="InterPro" id="IPR006186">
    <property type="entry name" value="Ser/Thr-sp_prot-phosphatase"/>
</dbReference>
<dbReference type="RefSeq" id="WP_368846873.1">
    <property type="nucleotide sequence ID" value="NZ_CP194411.1"/>
</dbReference>
<proteinExistence type="predicted"/>
<dbReference type="Gene3D" id="3.60.21.10">
    <property type="match status" value="1"/>
</dbReference>
<dbReference type="InterPro" id="IPR004843">
    <property type="entry name" value="Calcineurin-like_PHP"/>
</dbReference>
<evidence type="ECO:0000313" key="2">
    <source>
        <dbReference type="EMBL" id="MEX5285146.1"/>
    </source>
</evidence>
<gene>
    <name evidence="2" type="ORF">QCO44_05770</name>
</gene>
<evidence type="ECO:0000259" key="1">
    <source>
        <dbReference type="PROSITE" id="PS00125"/>
    </source>
</evidence>
<reference evidence="2 3" key="1">
    <citation type="submission" date="2023-04" db="EMBL/GenBank/DDBJ databases">
        <title>Genome Sequence of Selenomonas sputigena ATCC 33150.</title>
        <authorList>
            <person name="Miller D.P."/>
            <person name="Anvari S."/>
            <person name="Polson S.W."/>
            <person name="Macdonald M."/>
            <person name="Mcdowell J.V."/>
        </authorList>
    </citation>
    <scope>NUCLEOTIDE SEQUENCE [LARGE SCALE GENOMIC DNA]</scope>
    <source>
        <strain evidence="2 3">ATCC 33150</strain>
    </source>
</reference>
<accession>A0ABV3X4M2</accession>
<dbReference type="PRINTS" id="PR00114">
    <property type="entry name" value="STPHPHTASE"/>
</dbReference>
<organism evidence="2 3">
    <name type="scientific">Selenomonas sputigena</name>
    <dbReference type="NCBI Taxonomy" id="69823"/>
    <lineage>
        <taxon>Bacteria</taxon>
        <taxon>Bacillati</taxon>
        <taxon>Bacillota</taxon>
        <taxon>Negativicutes</taxon>
        <taxon>Selenomonadales</taxon>
        <taxon>Selenomonadaceae</taxon>
        <taxon>Selenomonas</taxon>
    </lineage>
</organism>
<dbReference type="PANTHER" id="PTHR42850">
    <property type="entry name" value="METALLOPHOSPHOESTERASE"/>
    <property type="match status" value="1"/>
</dbReference>
<name>A0ABV3X4M2_9FIRM</name>
<sequence>MTYRRILAVGDIHGHFSKLLSVYRKVRFDASKDLLIFLGDYIDRGPQVRECLAFLMELAEKKNVVLLRGNHEQMMLDHFRKGEGGGIWMPNGGKQTEAALRAWDKEEPGASARVLRFAEELPLSYSIEQDGARYVFAHAGIRPGVPPEEQEPCDLLWIREEFYREYEGEEVVVAGHTPTCYIVPRAKKPLFLNRSMILVDTGSYLPDGRISIVDVLHRRFWQSDDGGRER</sequence>